<evidence type="ECO:0000313" key="1">
    <source>
        <dbReference type="EMBL" id="GFR62694.1"/>
    </source>
</evidence>
<dbReference type="AlphaFoldDB" id="A0AAV4EPU2"/>
<evidence type="ECO:0000313" key="2">
    <source>
        <dbReference type="Proteomes" id="UP000762676"/>
    </source>
</evidence>
<reference evidence="1 2" key="1">
    <citation type="journal article" date="2021" name="Elife">
        <title>Chloroplast acquisition without the gene transfer in kleptoplastic sea slugs, Plakobranchus ocellatus.</title>
        <authorList>
            <person name="Maeda T."/>
            <person name="Takahashi S."/>
            <person name="Yoshida T."/>
            <person name="Shimamura S."/>
            <person name="Takaki Y."/>
            <person name="Nagai Y."/>
            <person name="Toyoda A."/>
            <person name="Suzuki Y."/>
            <person name="Arimoto A."/>
            <person name="Ishii H."/>
            <person name="Satoh N."/>
            <person name="Nishiyama T."/>
            <person name="Hasebe M."/>
            <person name="Maruyama T."/>
            <person name="Minagawa J."/>
            <person name="Obokata J."/>
            <person name="Shigenobu S."/>
        </authorList>
    </citation>
    <scope>NUCLEOTIDE SEQUENCE [LARGE SCALE GENOMIC DNA]</scope>
</reference>
<sequence>MKLIVHSDTDQEQKSDRDQCHFFKTISLISRPRTVMCLVILNTLKIVTEENVVEEHDDDDDDNYDDKND</sequence>
<gene>
    <name evidence="1" type="ORF">ElyMa_000136600</name>
</gene>
<accession>A0AAV4EPU2</accession>
<keyword evidence="2" id="KW-1185">Reference proteome</keyword>
<protein>
    <submittedName>
        <fullName evidence="1">Uncharacterized protein</fullName>
    </submittedName>
</protein>
<dbReference type="EMBL" id="BMAT01000250">
    <property type="protein sequence ID" value="GFR62694.1"/>
    <property type="molecule type" value="Genomic_DNA"/>
</dbReference>
<comment type="caution">
    <text evidence="1">The sequence shown here is derived from an EMBL/GenBank/DDBJ whole genome shotgun (WGS) entry which is preliminary data.</text>
</comment>
<organism evidence="1 2">
    <name type="scientific">Elysia marginata</name>
    <dbReference type="NCBI Taxonomy" id="1093978"/>
    <lineage>
        <taxon>Eukaryota</taxon>
        <taxon>Metazoa</taxon>
        <taxon>Spiralia</taxon>
        <taxon>Lophotrochozoa</taxon>
        <taxon>Mollusca</taxon>
        <taxon>Gastropoda</taxon>
        <taxon>Heterobranchia</taxon>
        <taxon>Euthyneura</taxon>
        <taxon>Panpulmonata</taxon>
        <taxon>Sacoglossa</taxon>
        <taxon>Placobranchoidea</taxon>
        <taxon>Plakobranchidae</taxon>
        <taxon>Elysia</taxon>
    </lineage>
</organism>
<dbReference type="Proteomes" id="UP000762676">
    <property type="component" value="Unassembled WGS sequence"/>
</dbReference>
<proteinExistence type="predicted"/>
<name>A0AAV4EPU2_9GAST</name>